<dbReference type="Proteomes" id="UP000703315">
    <property type="component" value="Unassembled WGS sequence"/>
</dbReference>
<dbReference type="AlphaFoldDB" id="A0A921FN36"/>
<proteinExistence type="predicted"/>
<dbReference type="GO" id="GO:0008800">
    <property type="term" value="F:beta-lactamase activity"/>
    <property type="evidence" value="ECO:0007669"/>
    <property type="project" value="InterPro"/>
</dbReference>
<accession>A0A921FN36</accession>
<evidence type="ECO:0000259" key="1">
    <source>
        <dbReference type="Pfam" id="PF13354"/>
    </source>
</evidence>
<dbReference type="Pfam" id="PF13354">
    <property type="entry name" value="Beta-lactamase2"/>
    <property type="match status" value="1"/>
</dbReference>
<evidence type="ECO:0000313" key="2">
    <source>
        <dbReference type="EMBL" id="HJF14938.1"/>
    </source>
</evidence>
<reference evidence="2" key="2">
    <citation type="submission" date="2021-09" db="EMBL/GenBank/DDBJ databases">
        <authorList>
            <person name="Gilroy R."/>
        </authorList>
    </citation>
    <scope>NUCLEOTIDE SEQUENCE</scope>
    <source>
        <strain evidence="2">ChiHjej13B12-14962</strain>
    </source>
</reference>
<dbReference type="RefSeq" id="WP_303906114.1">
    <property type="nucleotide sequence ID" value="NZ_DYXC01000098.1"/>
</dbReference>
<protein>
    <submittedName>
        <fullName evidence="2">Serine hydrolase</fullName>
    </submittedName>
</protein>
<keyword evidence="2" id="KW-0378">Hydrolase</keyword>
<dbReference type="GO" id="GO:0030655">
    <property type="term" value="P:beta-lactam antibiotic catabolic process"/>
    <property type="evidence" value="ECO:0007669"/>
    <property type="project" value="InterPro"/>
</dbReference>
<gene>
    <name evidence="2" type="ORF">K8V32_09090</name>
</gene>
<reference evidence="2" key="1">
    <citation type="journal article" date="2021" name="PeerJ">
        <title>Extensive microbial diversity within the chicken gut microbiome revealed by metagenomics and culture.</title>
        <authorList>
            <person name="Gilroy R."/>
            <person name="Ravi A."/>
            <person name="Getino M."/>
            <person name="Pursley I."/>
            <person name="Horton D.L."/>
            <person name="Alikhan N.F."/>
            <person name="Baker D."/>
            <person name="Gharbi K."/>
            <person name="Hall N."/>
            <person name="Watson M."/>
            <person name="Adriaenssens E.M."/>
            <person name="Foster-Nyarko E."/>
            <person name="Jarju S."/>
            <person name="Secka A."/>
            <person name="Antonio M."/>
            <person name="Oren A."/>
            <person name="Chaudhuri R.R."/>
            <person name="La Ragione R."/>
            <person name="Hildebrand F."/>
            <person name="Pallen M.J."/>
        </authorList>
    </citation>
    <scope>NUCLEOTIDE SEQUENCE</scope>
    <source>
        <strain evidence="2">ChiHjej13B12-14962</strain>
    </source>
</reference>
<dbReference type="InterPro" id="IPR000871">
    <property type="entry name" value="Beta-lactam_class-A"/>
</dbReference>
<dbReference type="GO" id="GO:0046677">
    <property type="term" value="P:response to antibiotic"/>
    <property type="evidence" value="ECO:0007669"/>
    <property type="project" value="InterPro"/>
</dbReference>
<feature type="domain" description="Beta-lactamase class A catalytic" evidence="1">
    <location>
        <begin position="3"/>
        <end position="198"/>
    </location>
</feature>
<dbReference type="InterPro" id="IPR045155">
    <property type="entry name" value="Beta-lactam_cat"/>
</dbReference>
<dbReference type="SUPFAM" id="SSF56601">
    <property type="entry name" value="beta-lactamase/transpeptidase-like"/>
    <property type="match status" value="1"/>
</dbReference>
<dbReference type="Gene3D" id="3.40.710.10">
    <property type="entry name" value="DD-peptidase/beta-lactamase superfamily"/>
    <property type="match status" value="1"/>
</dbReference>
<comment type="caution">
    <text evidence="2">The sequence shown here is derived from an EMBL/GenBank/DDBJ whole genome shotgun (WGS) entry which is preliminary data.</text>
</comment>
<dbReference type="InterPro" id="IPR012338">
    <property type="entry name" value="Beta-lactam/transpept-like"/>
</dbReference>
<dbReference type="PANTHER" id="PTHR35333">
    <property type="entry name" value="BETA-LACTAMASE"/>
    <property type="match status" value="1"/>
</dbReference>
<evidence type="ECO:0000313" key="3">
    <source>
        <dbReference type="Proteomes" id="UP000703315"/>
    </source>
</evidence>
<dbReference type="PANTHER" id="PTHR35333:SF5">
    <property type="entry name" value="CONSERVED LIPOPROTEIN LPQF-RELATED"/>
    <property type="match status" value="1"/>
</dbReference>
<organism evidence="2 3">
    <name type="scientific">Enteractinococcus helveticum</name>
    <dbReference type="NCBI Taxonomy" id="1837282"/>
    <lineage>
        <taxon>Bacteria</taxon>
        <taxon>Bacillati</taxon>
        <taxon>Actinomycetota</taxon>
        <taxon>Actinomycetes</taxon>
        <taxon>Micrococcales</taxon>
        <taxon>Micrococcaceae</taxon>
    </lineage>
</organism>
<sequence length="278" mass="29933">MLAHGADEPAPLGSIFKLYVLLAVADAVEGGDLDWGTVLTVSPQNRSLPSGELQDAPDGTQVTVIEAATKMIEISDNTATDVLIQAVGRQAVEDAVVQAGHHDPALMWPFVSTRELFQIGWGDPAYLEIWQNGNQDEQYALLEQLEHQSISPHDIAVGGDPLWPQGVDWYASARDIASVHVALQQHDDATVREILSQNPGVNQDAWDYVGYKGGSSLGVLTGSWYLEDADGEGYVVVIQANTDEPAGISTKSHAQFFQLASSAIELTYDPRPAGISQD</sequence>
<dbReference type="Gene3D" id="1.10.8.620">
    <property type="entry name" value="ORF12 helical bundle domain-like"/>
    <property type="match status" value="1"/>
</dbReference>
<name>A0A921FN36_9MICC</name>
<dbReference type="EMBL" id="DYXC01000098">
    <property type="protein sequence ID" value="HJF14938.1"/>
    <property type="molecule type" value="Genomic_DNA"/>
</dbReference>